<gene>
    <name evidence="2" type="ORF">EKO23_05110</name>
</gene>
<proteinExistence type="predicted"/>
<accession>A0A4Q4ZIN6</accession>
<name>A0A4Q4ZIN6_9ACTN</name>
<dbReference type="AlphaFoldDB" id="A0A4Q4ZIN6"/>
<dbReference type="Pfam" id="PF06245">
    <property type="entry name" value="DUF1015"/>
    <property type="match status" value="1"/>
</dbReference>
<evidence type="ECO:0000313" key="2">
    <source>
        <dbReference type="EMBL" id="RYP87768.1"/>
    </source>
</evidence>
<evidence type="ECO:0000313" key="3">
    <source>
        <dbReference type="Proteomes" id="UP000295198"/>
    </source>
</evidence>
<comment type="caution">
    <text evidence="2">The sequence shown here is derived from an EMBL/GenBank/DDBJ whole genome shotgun (WGS) entry which is preliminary data.</text>
</comment>
<organism evidence="2 3">
    <name type="scientific">Nocardioides guangzhouensis</name>
    <dbReference type="NCBI Taxonomy" id="2497878"/>
    <lineage>
        <taxon>Bacteria</taxon>
        <taxon>Bacillati</taxon>
        <taxon>Actinomycetota</taxon>
        <taxon>Actinomycetes</taxon>
        <taxon>Propionibacteriales</taxon>
        <taxon>Nocardioidaceae</taxon>
        <taxon>Nocardioides</taxon>
    </lineage>
</organism>
<sequence>MDLAGGPAPAGGRHPPHRRLHAAGAGRYRRRSRGDHRRVRAGRDAQLRQPHAQPDRLGHAHRAPPRPGRRAGPRPRPAQPRPAQRGAHAEPRLPGRRRRGRDHRRRRSAVRRPARRPRCPAGRVRGLGDHDRRVAMTVAAAERGPFPGVVRPFASRVVRQEWADRAVAPMVDALGHGERRAAAPVPASAYEQAPQAFYVYRMRRGATEHVGVVADVRLAAFAGGDVRGHEAVDRHRVEALVDYYADQPARSEPVALLHADRPGAARAVEVTRRGRPVLQFEGTDGLEHTLWRVTGEAQTAELARSLGDGVHYIADGHHRVAARLHAWERAGRPEEGGVLCVLFPMHGLTLSSFHRRVTGPVDVAPLLDAASGHFEVREVPEGGRPGGIGVYVAGRWYDLVPSGDRPDGMAGLDVSVLQSRLLGPALGIPGPGHPRLEVLPDHLPLDQPAARCDEDGGALFVLRPPTLHALTRIADLGEEMPPKTTYFAPKPYAGIFLT</sequence>
<reference evidence="2 3" key="1">
    <citation type="submission" date="2019-01" db="EMBL/GenBank/DDBJ databases">
        <title>Nocardioides guangzhouensis sp. nov., an actinobacterium isolated from soil.</title>
        <authorList>
            <person name="Fu Y."/>
            <person name="Cai Y."/>
            <person name="Lin Z."/>
            <person name="Chen P."/>
        </authorList>
    </citation>
    <scope>NUCLEOTIDE SEQUENCE [LARGE SCALE GENOMIC DNA]</scope>
    <source>
        <strain evidence="2 3">130</strain>
    </source>
</reference>
<dbReference type="Proteomes" id="UP000295198">
    <property type="component" value="Unassembled WGS sequence"/>
</dbReference>
<protein>
    <submittedName>
        <fullName evidence="2">DUF1015 family protein</fullName>
    </submittedName>
</protein>
<dbReference type="EMBL" id="SDKM01000005">
    <property type="protein sequence ID" value="RYP87768.1"/>
    <property type="molecule type" value="Genomic_DNA"/>
</dbReference>
<evidence type="ECO:0000256" key="1">
    <source>
        <dbReference type="SAM" id="MobiDB-lite"/>
    </source>
</evidence>
<dbReference type="PANTHER" id="PTHR36454">
    <property type="entry name" value="LMO2823 PROTEIN"/>
    <property type="match status" value="1"/>
</dbReference>
<feature type="compositionally biased region" description="Basic residues" evidence="1">
    <location>
        <begin position="59"/>
        <end position="73"/>
    </location>
</feature>
<feature type="region of interest" description="Disordered" evidence="1">
    <location>
        <begin position="1"/>
        <end position="126"/>
    </location>
</feature>
<feature type="compositionally biased region" description="Low complexity" evidence="1">
    <location>
        <begin position="1"/>
        <end position="13"/>
    </location>
</feature>
<dbReference type="InterPro" id="IPR008323">
    <property type="entry name" value="UCP033563"/>
</dbReference>
<dbReference type="PANTHER" id="PTHR36454:SF1">
    <property type="entry name" value="DUF1015 DOMAIN-CONTAINING PROTEIN"/>
    <property type="match status" value="1"/>
</dbReference>
<feature type="compositionally biased region" description="Basic residues" evidence="1">
    <location>
        <begin position="94"/>
        <end position="118"/>
    </location>
</feature>
<dbReference type="OrthoDB" id="9781616at2"/>
<keyword evidence="3" id="KW-1185">Reference proteome</keyword>
<feature type="compositionally biased region" description="Basic residues" evidence="1">
    <location>
        <begin position="14"/>
        <end position="40"/>
    </location>
</feature>